<proteinExistence type="predicted"/>
<dbReference type="EMBL" id="JAATIP010000258">
    <property type="protein sequence ID" value="KAF4356032.1"/>
    <property type="molecule type" value="Genomic_DNA"/>
</dbReference>
<accession>A0A7J6ECH3</accession>
<reference evidence="1 2" key="1">
    <citation type="journal article" date="2020" name="bioRxiv">
        <title>Sequence and annotation of 42 cannabis genomes reveals extensive copy number variation in cannabinoid synthesis and pathogen resistance genes.</title>
        <authorList>
            <person name="Mckernan K.J."/>
            <person name="Helbert Y."/>
            <person name="Kane L.T."/>
            <person name="Ebling H."/>
            <person name="Zhang L."/>
            <person name="Liu B."/>
            <person name="Eaton Z."/>
            <person name="Mclaughlin S."/>
            <person name="Kingan S."/>
            <person name="Baybayan P."/>
            <person name="Concepcion G."/>
            <person name="Jordan M."/>
            <person name="Riva A."/>
            <person name="Barbazuk W."/>
            <person name="Harkins T."/>
        </authorList>
    </citation>
    <scope>NUCLEOTIDE SEQUENCE [LARGE SCALE GENOMIC DNA]</scope>
    <source>
        <strain evidence="2">cv. Jamaican Lion 4</strain>
        <tissue evidence="1">Leaf</tissue>
    </source>
</reference>
<sequence>MLSTQFDASLSFSTPSLLRISVHQRVHFLSFCKCYLPNSSTEENFVVIGLRVSLSVVVPPPTSPVAFTHHHLFFIYSCNRLTEAEISGFVVHQEKDHN</sequence>
<name>A0A7J6ECH3_CANSA</name>
<dbReference type="Proteomes" id="UP000525078">
    <property type="component" value="Unassembled WGS sequence"/>
</dbReference>
<comment type="caution">
    <text evidence="1">The sequence shown here is derived from an EMBL/GenBank/DDBJ whole genome shotgun (WGS) entry which is preliminary data.</text>
</comment>
<evidence type="ECO:0000313" key="2">
    <source>
        <dbReference type="Proteomes" id="UP000525078"/>
    </source>
</evidence>
<gene>
    <name evidence="1" type="ORF">F8388_026035</name>
</gene>
<evidence type="ECO:0000313" key="1">
    <source>
        <dbReference type="EMBL" id="KAF4356032.1"/>
    </source>
</evidence>
<dbReference type="AlphaFoldDB" id="A0A7J6ECH3"/>
<protein>
    <submittedName>
        <fullName evidence="1">Uncharacterized protein</fullName>
    </submittedName>
</protein>
<organism evidence="1 2">
    <name type="scientific">Cannabis sativa</name>
    <name type="common">Hemp</name>
    <name type="synonym">Marijuana</name>
    <dbReference type="NCBI Taxonomy" id="3483"/>
    <lineage>
        <taxon>Eukaryota</taxon>
        <taxon>Viridiplantae</taxon>
        <taxon>Streptophyta</taxon>
        <taxon>Embryophyta</taxon>
        <taxon>Tracheophyta</taxon>
        <taxon>Spermatophyta</taxon>
        <taxon>Magnoliopsida</taxon>
        <taxon>eudicotyledons</taxon>
        <taxon>Gunneridae</taxon>
        <taxon>Pentapetalae</taxon>
        <taxon>rosids</taxon>
        <taxon>fabids</taxon>
        <taxon>Rosales</taxon>
        <taxon>Cannabaceae</taxon>
        <taxon>Cannabis</taxon>
    </lineage>
</organism>